<proteinExistence type="predicted"/>
<keyword evidence="4" id="KW-1185">Reference proteome</keyword>
<evidence type="ECO:0000313" key="4">
    <source>
        <dbReference type="Proteomes" id="UP000036513"/>
    </source>
</evidence>
<dbReference type="AlphaFoldDB" id="A0A0J6VQC9"/>
<dbReference type="PATRIC" id="fig|37916.4.peg.4248"/>
<evidence type="ECO:0008006" key="5">
    <source>
        <dbReference type="Google" id="ProtNLM"/>
    </source>
</evidence>
<feature type="chain" id="PRO_5038565839" description="Lipoprotein LpqN" evidence="2">
    <location>
        <begin position="20"/>
        <end position="224"/>
    </location>
</feature>
<keyword evidence="2" id="KW-0732">Signal</keyword>
<dbReference type="RefSeq" id="WP_053083035.1">
    <property type="nucleotide sequence ID" value="NZ_JYNL01000051.1"/>
</dbReference>
<accession>A0A0J6VQC9</accession>
<dbReference type="STRING" id="37916.MCHLDSM_04271"/>
<feature type="region of interest" description="Disordered" evidence="1">
    <location>
        <begin position="24"/>
        <end position="81"/>
    </location>
</feature>
<reference evidence="3 4" key="1">
    <citation type="journal article" date="2015" name="Genome Biol. Evol.">
        <title>Characterization of Three Mycobacterium spp. with Potential Use in Bioremediation by Genome Sequencing and Comparative Genomics.</title>
        <authorList>
            <person name="Das S."/>
            <person name="Pettersson B.M."/>
            <person name="Behra P.R."/>
            <person name="Ramesh M."/>
            <person name="Dasgupta S."/>
            <person name="Bhattacharya A."/>
            <person name="Kirsebom L.A."/>
        </authorList>
    </citation>
    <scope>NUCLEOTIDE SEQUENCE [LARGE SCALE GENOMIC DNA]</scope>
    <source>
        <strain evidence="3 4">DSM 43826</strain>
    </source>
</reference>
<protein>
    <recommendedName>
        <fullName evidence="5">Lipoprotein LpqN</fullName>
    </recommendedName>
</protein>
<sequence precursor="true">MIRGILPALLVCTVMLAPACTRSSDGAATAQSGQSSTPAPSSTTTASAAPPVAPTDDVPGVVPTPATSAADEDCAPAAPPAVPVDVRIDDPAAPTVVVGAPQEWTTTPSPDGTTLTGPENMSATVTITATPLDAAAAFRGYADDLTAKTTMSTLSLLPAETCGFSGQKLMGMLGGVTPGSVLYQARIVHVPGYLIAVYVEAPTDTPDFDAVAPVLTEGLRIGLP</sequence>
<dbReference type="EMBL" id="JYNL01000051">
    <property type="protein sequence ID" value="KMO71682.1"/>
    <property type="molecule type" value="Genomic_DNA"/>
</dbReference>
<evidence type="ECO:0000256" key="1">
    <source>
        <dbReference type="SAM" id="MobiDB-lite"/>
    </source>
</evidence>
<evidence type="ECO:0000313" key="3">
    <source>
        <dbReference type="EMBL" id="KMO71682.1"/>
    </source>
</evidence>
<name>A0A0J6VQC9_9MYCO</name>
<organism evidence="3 4">
    <name type="scientific">Mycolicibacterium chlorophenolicum</name>
    <dbReference type="NCBI Taxonomy" id="37916"/>
    <lineage>
        <taxon>Bacteria</taxon>
        <taxon>Bacillati</taxon>
        <taxon>Actinomycetota</taxon>
        <taxon>Actinomycetes</taxon>
        <taxon>Mycobacteriales</taxon>
        <taxon>Mycobacteriaceae</taxon>
        <taxon>Mycolicibacterium</taxon>
    </lineage>
</organism>
<gene>
    <name evidence="3" type="ORF">MCHLDSM_04271</name>
</gene>
<feature type="signal peptide" evidence="2">
    <location>
        <begin position="1"/>
        <end position="19"/>
    </location>
</feature>
<dbReference type="Proteomes" id="UP000036513">
    <property type="component" value="Unassembled WGS sequence"/>
</dbReference>
<feature type="compositionally biased region" description="Low complexity" evidence="1">
    <location>
        <begin position="30"/>
        <end position="69"/>
    </location>
</feature>
<comment type="caution">
    <text evidence="3">The sequence shown here is derived from an EMBL/GenBank/DDBJ whole genome shotgun (WGS) entry which is preliminary data.</text>
</comment>
<evidence type="ECO:0000256" key="2">
    <source>
        <dbReference type="SAM" id="SignalP"/>
    </source>
</evidence>